<dbReference type="AlphaFoldDB" id="A0A396ST27"/>
<dbReference type="GO" id="GO:0008270">
    <property type="term" value="F:zinc ion binding"/>
    <property type="evidence" value="ECO:0007669"/>
    <property type="project" value="InterPro"/>
</dbReference>
<dbReference type="SUPFAM" id="SSF55486">
    <property type="entry name" value="Metalloproteases ('zincins'), catalytic domain"/>
    <property type="match status" value="1"/>
</dbReference>
<keyword evidence="4" id="KW-0862">Zinc</keyword>
<dbReference type="RefSeq" id="WP_118897593.1">
    <property type="nucleotide sequence ID" value="NZ_QOCV01000003.1"/>
</dbReference>
<sequence length="283" mass="31726">MKKNILISLISATLLSVGMTNIANNQGISAPQTVQAAKQSKSKTKKALNGIRFYYSNKGKRVKKTATNKISPDGFEQAETNPTYNAPSINNFDTTVKDQFKLEGYRWKKLTITYNLDNVDQGDLHYAERVIQQINNLHIVKLVPTKNKAKANITMAVESSTNDQYIKQHDNIDSIITGVITGATKIKHTFTKKHKNLSLLKQAHCIILTGRIQNWLTWEPNLNYQSAIMPVMAHEIGHALGLDHSEETGNDIMAAYSPAKRVDNDNDLLDSPYKQNLAVLYEN</sequence>
<reference evidence="7 8" key="1">
    <citation type="submission" date="2018-07" db="EMBL/GenBank/DDBJ databases">
        <title>Genome sequences of six Lactobacillus spp. isolated from bumble bee guts.</title>
        <authorList>
            <person name="Motta E.V.S."/>
            <person name="Moran N.A."/>
        </authorList>
    </citation>
    <scope>NUCLEOTIDE SEQUENCE [LARGE SCALE GENOMIC DNA]</scope>
    <source>
        <strain evidence="7 8">OCC3</strain>
    </source>
</reference>
<accession>A0A396ST27</accession>
<keyword evidence="5" id="KW-0732">Signal</keyword>
<dbReference type="EMBL" id="QOCV01000003">
    <property type="protein sequence ID" value="RHW55062.1"/>
    <property type="molecule type" value="Genomic_DNA"/>
</dbReference>
<evidence type="ECO:0000256" key="1">
    <source>
        <dbReference type="ARBA" id="ARBA00022670"/>
    </source>
</evidence>
<gene>
    <name evidence="7" type="ORF">DS835_01425</name>
</gene>
<evidence type="ECO:0000256" key="3">
    <source>
        <dbReference type="ARBA" id="ARBA00022801"/>
    </source>
</evidence>
<feature type="domain" description="Peptidase M10 metallopeptidase" evidence="6">
    <location>
        <begin position="213"/>
        <end position="257"/>
    </location>
</feature>
<keyword evidence="1" id="KW-0645">Protease</keyword>
<organism evidence="7 8">
    <name type="scientific">Lactobacillus bombicola</name>
    <dbReference type="NCBI Taxonomy" id="1505723"/>
    <lineage>
        <taxon>Bacteria</taxon>
        <taxon>Bacillati</taxon>
        <taxon>Bacillota</taxon>
        <taxon>Bacilli</taxon>
        <taxon>Lactobacillales</taxon>
        <taxon>Lactobacillaceae</taxon>
        <taxon>Lactobacillus</taxon>
    </lineage>
</organism>
<evidence type="ECO:0000313" key="7">
    <source>
        <dbReference type="EMBL" id="RHW55062.1"/>
    </source>
</evidence>
<evidence type="ECO:0000313" key="8">
    <source>
        <dbReference type="Proteomes" id="UP000265862"/>
    </source>
</evidence>
<evidence type="ECO:0000259" key="6">
    <source>
        <dbReference type="Pfam" id="PF00413"/>
    </source>
</evidence>
<evidence type="ECO:0000256" key="2">
    <source>
        <dbReference type="ARBA" id="ARBA00022723"/>
    </source>
</evidence>
<keyword evidence="3" id="KW-0378">Hydrolase</keyword>
<dbReference type="Proteomes" id="UP000265862">
    <property type="component" value="Unassembled WGS sequence"/>
</dbReference>
<protein>
    <recommendedName>
        <fullName evidence="6">Peptidase M10 metallopeptidase domain-containing protein</fullName>
    </recommendedName>
</protein>
<dbReference type="Gene3D" id="3.40.390.10">
    <property type="entry name" value="Collagenase (Catalytic Domain)"/>
    <property type="match status" value="1"/>
</dbReference>
<dbReference type="InterPro" id="IPR001818">
    <property type="entry name" value="Pept_M10_metallopeptidase"/>
</dbReference>
<proteinExistence type="predicted"/>
<dbReference type="GO" id="GO:0006508">
    <property type="term" value="P:proteolysis"/>
    <property type="evidence" value="ECO:0007669"/>
    <property type="project" value="UniProtKB-KW"/>
</dbReference>
<comment type="caution">
    <text evidence="7">The sequence shown here is derived from an EMBL/GenBank/DDBJ whole genome shotgun (WGS) entry which is preliminary data.</text>
</comment>
<dbReference type="Pfam" id="PF00413">
    <property type="entry name" value="Peptidase_M10"/>
    <property type="match status" value="1"/>
</dbReference>
<dbReference type="InterPro" id="IPR024079">
    <property type="entry name" value="MetalloPept_cat_dom_sf"/>
</dbReference>
<feature type="chain" id="PRO_5039537614" description="Peptidase M10 metallopeptidase domain-containing protein" evidence="5">
    <location>
        <begin position="24"/>
        <end position="283"/>
    </location>
</feature>
<evidence type="ECO:0000256" key="5">
    <source>
        <dbReference type="SAM" id="SignalP"/>
    </source>
</evidence>
<evidence type="ECO:0000256" key="4">
    <source>
        <dbReference type="ARBA" id="ARBA00022833"/>
    </source>
</evidence>
<name>A0A396ST27_9LACO</name>
<dbReference type="GO" id="GO:0031012">
    <property type="term" value="C:extracellular matrix"/>
    <property type="evidence" value="ECO:0007669"/>
    <property type="project" value="InterPro"/>
</dbReference>
<feature type="signal peptide" evidence="5">
    <location>
        <begin position="1"/>
        <end position="23"/>
    </location>
</feature>
<keyword evidence="2" id="KW-0479">Metal-binding</keyword>
<dbReference type="GO" id="GO:0004222">
    <property type="term" value="F:metalloendopeptidase activity"/>
    <property type="evidence" value="ECO:0007669"/>
    <property type="project" value="InterPro"/>
</dbReference>